<dbReference type="PATRIC" id="fig|1166018.3.peg.1658"/>
<gene>
    <name evidence="1" type="ORF">FAES_4692</name>
</gene>
<dbReference type="HOGENOM" id="CLU_160527_0_0_10"/>
<protein>
    <submittedName>
        <fullName evidence="1">Uncharacterized protein</fullName>
    </submittedName>
</protein>
<keyword evidence="2" id="KW-1185">Reference proteome</keyword>
<dbReference type="eggNOG" id="COG4654">
    <property type="taxonomic scope" value="Bacteria"/>
</dbReference>
<reference evidence="1 2" key="1">
    <citation type="journal article" date="2012" name="J. Bacteriol.">
        <title>Genome Sequence of Fibrella aestuarina BUZ 2T, a Filamentous Marine Bacterium.</title>
        <authorList>
            <person name="Filippini M."/>
            <person name="Qi W."/>
            <person name="Blom J."/>
            <person name="Goesmann A."/>
            <person name="Smits T.H."/>
            <person name="Bagheri H.C."/>
        </authorList>
    </citation>
    <scope>NUCLEOTIDE SEQUENCE [LARGE SCALE GENOMIC DNA]</scope>
    <source>
        <strain evidence="2">BUZ 2T</strain>
    </source>
</reference>
<dbReference type="STRING" id="1166018.FAES_4692"/>
<dbReference type="Proteomes" id="UP000011058">
    <property type="component" value="Chromosome"/>
</dbReference>
<evidence type="ECO:0000313" key="2">
    <source>
        <dbReference type="Proteomes" id="UP000011058"/>
    </source>
</evidence>
<organism evidence="1 2">
    <name type="scientific">Fibrella aestuarina BUZ 2</name>
    <dbReference type="NCBI Taxonomy" id="1166018"/>
    <lineage>
        <taxon>Bacteria</taxon>
        <taxon>Pseudomonadati</taxon>
        <taxon>Bacteroidota</taxon>
        <taxon>Cytophagia</taxon>
        <taxon>Cytophagales</taxon>
        <taxon>Spirosomataceae</taxon>
        <taxon>Fibrella</taxon>
    </lineage>
</organism>
<accession>I0KEY8</accession>
<proteinExistence type="predicted"/>
<dbReference type="KEGG" id="fae:FAES_4692"/>
<sequence length="137" mass="14964">MTTNNLLTVYLMKKLNLFLFLLFIGVAAMGFTSRIAPDDFYAGKWDIVIVGTPNGDAKMVADLVRKDGKLTGQLTPADANAAKIPIESIEESANKLNLTFTAQGYNIAMELNKVDDDNLKGSIMNGMFDATAKRIKN</sequence>
<name>I0KEY8_9BACT</name>
<dbReference type="EMBL" id="HE796683">
    <property type="protein sequence ID" value="CCH02691.1"/>
    <property type="molecule type" value="Genomic_DNA"/>
</dbReference>
<evidence type="ECO:0000313" key="1">
    <source>
        <dbReference type="EMBL" id="CCH02691.1"/>
    </source>
</evidence>
<dbReference type="AlphaFoldDB" id="I0KEY8"/>